<dbReference type="AlphaFoldDB" id="A0A9C9ELM6"/>
<dbReference type="NCBIfam" id="TIGR04183">
    <property type="entry name" value="Por_Secre_tail"/>
    <property type="match status" value="1"/>
</dbReference>
<evidence type="ECO:0000313" key="2">
    <source>
        <dbReference type="EMBL" id="HEC78215.1"/>
    </source>
</evidence>
<dbReference type="Proteomes" id="UP000885826">
    <property type="component" value="Unassembled WGS sequence"/>
</dbReference>
<proteinExistence type="predicted"/>
<protein>
    <submittedName>
        <fullName evidence="2">T9SS type A sorting domain-containing protein</fullName>
    </submittedName>
</protein>
<dbReference type="Pfam" id="PF18962">
    <property type="entry name" value="Por_Secre_tail"/>
    <property type="match status" value="1"/>
</dbReference>
<organism evidence="2 3">
    <name type="scientific">candidate division WOR-3 bacterium</name>
    <dbReference type="NCBI Taxonomy" id="2052148"/>
    <lineage>
        <taxon>Bacteria</taxon>
        <taxon>Bacteria division WOR-3</taxon>
    </lineage>
</organism>
<dbReference type="InterPro" id="IPR026444">
    <property type="entry name" value="Secre_tail"/>
</dbReference>
<dbReference type="Gene3D" id="2.60.40.4070">
    <property type="match status" value="1"/>
</dbReference>
<comment type="caution">
    <text evidence="2">The sequence shown here is derived from an EMBL/GenBank/DDBJ whole genome shotgun (WGS) entry which is preliminary data.</text>
</comment>
<evidence type="ECO:0000313" key="3">
    <source>
        <dbReference type="Proteomes" id="UP000885826"/>
    </source>
</evidence>
<gene>
    <name evidence="2" type="ORF">ENI34_03620</name>
</gene>
<reference evidence="2" key="1">
    <citation type="journal article" date="2020" name="mSystems">
        <title>Genome- and Community-Level Interaction Insights into Carbon Utilization and Element Cycling Functions of Hydrothermarchaeota in Hydrothermal Sediment.</title>
        <authorList>
            <person name="Zhou Z."/>
            <person name="Liu Y."/>
            <person name="Xu W."/>
            <person name="Pan J."/>
            <person name="Luo Z.H."/>
            <person name="Li M."/>
        </authorList>
    </citation>
    <scope>NUCLEOTIDE SEQUENCE</scope>
    <source>
        <strain evidence="2">HyVt-388</strain>
    </source>
</reference>
<name>A0A9C9ELM6_UNCW3</name>
<accession>A0A9C9ELM6</accession>
<dbReference type="EMBL" id="DRIG01000038">
    <property type="protein sequence ID" value="HEC78215.1"/>
    <property type="molecule type" value="Genomic_DNA"/>
</dbReference>
<evidence type="ECO:0000259" key="1">
    <source>
        <dbReference type="Pfam" id="PF18962"/>
    </source>
</evidence>
<sequence>MGIEIIAGVYVDTINFTIYVGQKDYLIWDPDLNHSSGPIIKSILESLNFYGDYTPNQLPLNDFLSLYKSLFVCLGVFPDNYIVKDTSRQAYEISRYLNILNGKVYMEGGDVWYGDPYYYHGYFFAPLFRISPVANGVGQLNRISGCNNTFTQSMVFDYNGEANSIDRIDAQGNGVLIFQKTGSSFGTGVCAYHRTIGLSFELGALVDSTPPSTKNALVDSIMRYFGIPPTGISEDQTFQKKISFYLTVFPNPCRKSVTISFAAETEPENASTPQIKIYDINGRVVKSFEKSKILNNPTGRITWNGRDDAGRKVAAGVYFVLLSLSTDNNTKTYKRMEKIIFLK</sequence>
<feature type="domain" description="Secretion system C-terminal sorting" evidence="1">
    <location>
        <begin position="248"/>
        <end position="332"/>
    </location>
</feature>